<keyword evidence="8 20" id="KW-0406">Ion transport</keyword>
<feature type="transmembrane region" description="Helical" evidence="20">
    <location>
        <begin position="288"/>
        <end position="307"/>
    </location>
</feature>
<keyword evidence="5" id="KW-0732">Signal</keyword>
<keyword evidence="10" id="KW-1015">Disulfide bond</keyword>
<evidence type="ECO:0000256" key="9">
    <source>
        <dbReference type="ARBA" id="ARBA00023136"/>
    </source>
</evidence>
<feature type="compositionally biased region" description="Polar residues" evidence="21">
    <location>
        <begin position="652"/>
        <end position="670"/>
    </location>
</feature>
<evidence type="ECO:0000313" key="24">
    <source>
        <dbReference type="EMBL" id="PAV65146.1"/>
    </source>
</evidence>
<evidence type="ECO:0000259" key="22">
    <source>
        <dbReference type="Pfam" id="PF02931"/>
    </source>
</evidence>
<dbReference type="AlphaFoldDB" id="A0A2A2JTS4"/>
<dbReference type="InterPro" id="IPR006202">
    <property type="entry name" value="Neur_chan_lig-bd"/>
</dbReference>
<keyword evidence="7" id="KW-0770">Synapse</keyword>
<feature type="transmembrane region" description="Helical" evidence="20">
    <location>
        <begin position="256"/>
        <end position="281"/>
    </location>
</feature>
<feature type="region of interest" description="Disordered" evidence="21">
    <location>
        <begin position="729"/>
        <end position="797"/>
    </location>
</feature>
<dbReference type="SUPFAM" id="SSF90112">
    <property type="entry name" value="Neurotransmitter-gated ion-channel transmembrane pore"/>
    <property type="match status" value="1"/>
</dbReference>
<keyword evidence="11" id="KW-0675">Receptor</keyword>
<keyword evidence="14" id="KW-0868">Chloride</keyword>
<comment type="similarity">
    <text evidence="1">Belongs to the ligand-gated ion channel (TC 1.A.9) family. Gamma-aminobutyric acid receptor (TC 1.A.9.5) subfamily.</text>
</comment>
<evidence type="ECO:0000256" key="21">
    <source>
        <dbReference type="SAM" id="MobiDB-lite"/>
    </source>
</evidence>
<evidence type="ECO:0000256" key="11">
    <source>
        <dbReference type="ARBA" id="ARBA00023170"/>
    </source>
</evidence>
<dbReference type="Gene3D" id="2.70.170.10">
    <property type="entry name" value="Neurotransmitter-gated ion-channel ligand-binding domain"/>
    <property type="match status" value="1"/>
</dbReference>
<dbReference type="STRING" id="2018661.A0A2A2JTS4"/>
<dbReference type="GO" id="GO:0005230">
    <property type="term" value="F:extracellular ligand-gated monoatomic ion channel activity"/>
    <property type="evidence" value="ECO:0007669"/>
    <property type="project" value="InterPro"/>
</dbReference>
<keyword evidence="15" id="KW-0628">Postsynaptic cell membrane</keyword>
<feature type="transmembrane region" description="Helical" evidence="20">
    <location>
        <begin position="484"/>
        <end position="504"/>
    </location>
</feature>
<evidence type="ECO:0000256" key="14">
    <source>
        <dbReference type="ARBA" id="ARBA00023214"/>
    </source>
</evidence>
<sequence length="797" mass="89931">MKRRRLLLTRIIFFASTILFICSTDINKIDIAKSTDLKKSNSNGTGRYRNASALLNQLLTDYDIRLRPAFGGDALLLTMDIIIASFDSISEVDMDYTLTMYLHQYWRDERLSFQSDDFSEITLSGEFAQHIWVPDTFLANDKHSFLHEVTEQNKMLRISSDGKIAYGMRLTSTLSCSMDLHNFPLDSQNCTVEIESYGYTTSEVLMKWNQPLAVHGVEEADVPQFSIDRYQTLDRIVTTATGSYQRLSLVFQLKRAVGYFIFQTYLPCILIVALSWVSFWINHEATSARVALGITTVLTMTTISTGVRQSLPRISYVKSIDIYLVMCFFFVFMALLEYAAVNYNYWGRKSKRISEEGWPVLSGENKEDREGQINVRDFGVSSAFINGPSDPRAPDPEMATSQGGSPLEINECIVTHGKRASSPIAQLYTSTYENNNEMAEYPRYTKTSFELGARTRIASMPTRSCKSYKMALIAVDYLKTPTGLVNILAILVNIADLIACGLRWTSHGDIYIQIIFSDHGWQTLVMLFLFCVLILLCGLLLFRLSAGKETAARLTKGGTIFLLLVALTLCVLATAIDIWYTIVDDKANRQMFNRIIAVMILTIILDLLLLLMIALVGMYYEQFYRVTDIHTVPGPSLSDVPRPNTNAFFRTTSSSGYVPQAPPTYQSSAHPNAHLSKAHEISPAPAASPSGVIPRIDGTQRPRNLVMASELVPAIDRVDRDKEIVRRASHGHQEHHEHHEHHEREPDVMDPVAHEAEDRAESRRSRQLIELERRLSAELDPRHHSNEIVVQPHSAPA</sequence>
<dbReference type="FunFam" id="2.70.170.10:FF:000021">
    <property type="entry name" value="Gamma-aminobutyric acid receptor isoform 3b"/>
    <property type="match status" value="1"/>
</dbReference>
<proteinExistence type="inferred from homology"/>
<evidence type="ECO:0000256" key="4">
    <source>
        <dbReference type="ARBA" id="ARBA00022692"/>
    </source>
</evidence>
<keyword evidence="12" id="KW-0869">Chloride channel</keyword>
<feature type="transmembrane region" description="Helical" evidence="20">
    <location>
        <begin position="524"/>
        <end position="546"/>
    </location>
</feature>
<evidence type="ECO:0000256" key="20">
    <source>
        <dbReference type="RuleBase" id="RU000687"/>
    </source>
</evidence>
<keyword evidence="9 20" id="KW-0472">Membrane</keyword>
<keyword evidence="17 20" id="KW-0407">Ion channel</keyword>
<dbReference type="InterPro" id="IPR006028">
    <property type="entry name" value="GABAA/Glycine_rcpt"/>
</dbReference>
<keyword evidence="4 20" id="KW-0812">Transmembrane</keyword>
<dbReference type="PROSITE" id="PS00236">
    <property type="entry name" value="NEUROTR_ION_CHANNEL"/>
    <property type="match status" value="1"/>
</dbReference>
<evidence type="ECO:0000256" key="13">
    <source>
        <dbReference type="ARBA" id="ARBA00023180"/>
    </source>
</evidence>
<evidence type="ECO:0000256" key="10">
    <source>
        <dbReference type="ARBA" id="ARBA00023157"/>
    </source>
</evidence>
<evidence type="ECO:0000313" key="25">
    <source>
        <dbReference type="Proteomes" id="UP000218231"/>
    </source>
</evidence>
<dbReference type="Gene3D" id="1.20.58.390">
    <property type="entry name" value="Neurotransmitter-gated ion-channel transmembrane domain"/>
    <property type="match status" value="1"/>
</dbReference>
<name>A0A2A2JTS4_9BILA</name>
<evidence type="ECO:0000259" key="23">
    <source>
        <dbReference type="Pfam" id="PF02932"/>
    </source>
</evidence>
<feature type="domain" description="Neurotransmitter-gated ion-channel ligand-binding" evidence="22">
    <location>
        <begin position="52"/>
        <end position="256"/>
    </location>
</feature>
<dbReference type="OrthoDB" id="8890589at2759"/>
<dbReference type="InterPro" id="IPR006029">
    <property type="entry name" value="Neurotrans-gated_channel_TM"/>
</dbReference>
<dbReference type="Pfam" id="PF02932">
    <property type="entry name" value="Neur_chan_memb"/>
    <property type="match status" value="1"/>
</dbReference>
<keyword evidence="16" id="KW-1071">Ligand-gated ion channel</keyword>
<evidence type="ECO:0000256" key="7">
    <source>
        <dbReference type="ARBA" id="ARBA00023018"/>
    </source>
</evidence>
<dbReference type="PANTHER" id="PTHR18945">
    <property type="entry name" value="NEUROTRANSMITTER GATED ION CHANNEL"/>
    <property type="match status" value="1"/>
</dbReference>
<keyword evidence="6 20" id="KW-1133">Transmembrane helix</keyword>
<dbReference type="CDD" id="cd19049">
    <property type="entry name" value="LGIC_TM_anion"/>
    <property type="match status" value="1"/>
</dbReference>
<evidence type="ECO:0000256" key="6">
    <source>
        <dbReference type="ARBA" id="ARBA00022989"/>
    </source>
</evidence>
<evidence type="ECO:0000256" key="2">
    <source>
        <dbReference type="ARBA" id="ARBA00022448"/>
    </source>
</evidence>
<comment type="caution">
    <text evidence="20">Lacks conserved residue(s) required for the propagation of feature annotation.</text>
</comment>
<dbReference type="PRINTS" id="PR00252">
    <property type="entry name" value="NRIONCHANNEL"/>
</dbReference>
<dbReference type="GO" id="GO:0045211">
    <property type="term" value="C:postsynaptic membrane"/>
    <property type="evidence" value="ECO:0007669"/>
    <property type="project" value="UniProtKB-SubCell"/>
</dbReference>
<keyword evidence="3" id="KW-1003">Cell membrane</keyword>
<keyword evidence="25" id="KW-1185">Reference proteome</keyword>
<evidence type="ECO:0000256" key="12">
    <source>
        <dbReference type="ARBA" id="ARBA00023173"/>
    </source>
</evidence>
<keyword evidence="2 20" id="KW-0813">Transport</keyword>
<evidence type="ECO:0000256" key="3">
    <source>
        <dbReference type="ARBA" id="ARBA00022475"/>
    </source>
</evidence>
<evidence type="ECO:0000256" key="15">
    <source>
        <dbReference type="ARBA" id="ARBA00023257"/>
    </source>
</evidence>
<dbReference type="InterPro" id="IPR006201">
    <property type="entry name" value="Neur_channel"/>
</dbReference>
<dbReference type="InterPro" id="IPR038050">
    <property type="entry name" value="Neuro_actylchol_rec"/>
</dbReference>
<gene>
    <name evidence="24" type="ORF">WR25_20019</name>
</gene>
<evidence type="ECO:0000256" key="1">
    <source>
        <dbReference type="ARBA" id="ARBA00010180"/>
    </source>
</evidence>
<organism evidence="24 25">
    <name type="scientific">Diploscapter pachys</name>
    <dbReference type="NCBI Taxonomy" id="2018661"/>
    <lineage>
        <taxon>Eukaryota</taxon>
        <taxon>Metazoa</taxon>
        <taxon>Ecdysozoa</taxon>
        <taxon>Nematoda</taxon>
        <taxon>Chromadorea</taxon>
        <taxon>Rhabditida</taxon>
        <taxon>Rhabditina</taxon>
        <taxon>Rhabditomorpha</taxon>
        <taxon>Rhabditoidea</taxon>
        <taxon>Rhabditidae</taxon>
        <taxon>Diploscapter</taxon>
    </lineage>
</organism>
<dbReference type="Proteomes" id="UP000218231">
    <property type="component" value="Unassembled WGS sequence"/>
</dbReference>
<dbReference type="InterPro" id="IPR018000">
    <property type="entry name" value="Neurotransmitter_ion_chnl_CS"/>
</dbReference>
<dbReference type="InterPro" id="IPR036719">
    <property type="entry name" value="Neuro-gated_channel_TM_sf"/>
</dbReference>
<dbReference type="NCBIfam" id="TIGR00860">
    <property type="entry name" value="LIC"/>
    <property type="match status" value="1"/>
</dbReference>
<dbReference type="Pfam" id="PF02931">
    <property type="entry name" value="Neur_chan_LBD"/>
    <property type="match status" value="1"/>
</dbReference>
<feature type="region of interest" description="Disordered" evidence="21">
    <location>
        <begin position="652"/>
        <end position="675"/>
    </location>
</feature>
<comment type="caution">
    <text evidence="24">The sequence shown here is derived from an EMBL/GenBank/DDBJ whole genome shotgun (WGS) entry which is preliminary data.</text>
</comment>
<evidence type="ECO:0000256" key="5">
    <source>
        <dbReference type="ARBA" id="ARBA00022729"/>
    </source>
</evidence>
<protein>
    <recommendedName>
        <fullName evidence="19">Gamma-aminobutyric acid receptor subunit beta</fullName>
    </recommendedName>
</protein>
<dbReference type="FunFam" id="1.20.58.390:FF:000040">
    <property type="entry name" value="Gamma-aminobutyric acid receptor subunit beta-like"/>
    <property type="match status" value="1"/>
</dbReference>
<evidence type="ECO:0000256" key="16">
    <source>
        <dbReference type="ARBA" id="ARBA00023286"/>
    </source>
</evidence>
<dbReference type="EMBL" id="LIAE01010219">
    <property type="protein sequence ID" value="PAV65146.1"/>
    <property type="molecule type" value="Genomic_DNA"/>
</dbReference>
<accession>A0A2A2JTS4</accession>
<feature type="transmembrane region" description="Helical" evidence="20">
    <location>
        <begin position="595"/>
        <end position="620"/>
    </location>
</feature>
<evidence type="ECO:0000256" key="8">
    <source>
        <dbReference type="ARBA" id="ARBA00023065"/>
    </source>
</evidence>
<dbReference type="GO" id="GO:0034707">
    <property type="term" value="C:chloride channel complex"/>
    <property type="evidence" value="ECO:0007669"/>
    <property type="project" value="UniProtKB-KW"/>
</dbReference>
<evidence type="ECO:0000256" key="19">
    <source>
        <dbReference type="ARBA" id="ARBA00071250"/>
    </source>
</evidence>
<feature type="transmembrane region" description="Helical" evidence="20">
    <location>
        <begin position="558"/>
        <end position="583"/>
    </location>
</feature>
<dbReference type="GO" id="GO:0005254">
    <property type="term" value="F:chloride channel activity"/>
    <property type="evidence" value="ECO:0007669"/>
    <property type="project" value="UniProtKB-KW"/>
</dbReference>
<feature type="domain" description="Neurotransmitter-gated ion-channel transmembrane" evidence="23">
    <location>
        <begin position="264"/>
        <end position="352"/>
    </location>
</feature>
<dbReference type="InterPro" id="IPR036734">
    <property type="entry name" value="Neur_chan_lig-bd_sf"/>
</dbReference>
<feature type="transmembrane region" description="Helical" evidence="20">
    <location>
        <begin position="322"/>
        <end position="341"/>
    </location>
</feature>
<dbReference type="GO" id="GO:0004888">
    <property type="term" value="F:transmembrane signaling receptor activity"/>
    <property type="evidence" value="ECO:0007669"/>
    <property type="project" value="InterPro"/>
</dbReference>
<reference evidence="24 25" key="1">
    <citation type="journal article" date="2017" name="Curr. Biol.">
        <title>Genome architecture and evolution of a unichromosomal asexual nematode.</title>
        <authorList>
            <person name="Fradin H."/>
            <person name="Zegar C."/>
            <person name="Gutwein M."/>
            <person name="Lucas J."/>
            <person name="Kovtun M."/>
            <person name="Corcoran D."/>
            <person name="Baugh L.R."/>
            <person name="Kiontke K."/>
            <person name="Gunsalus K."/>
            <person name="Fitch D.H."/>
            <person name="Piano F."/>
        </authorList>
    </citation>
    <scope>NUCLEOTIDE SEQUENCE [LARGE SCALE GENOMIC DNA]</scope>
    <source>
        <strain evidence="24">PF1309</strain>
    </source>
</reference>
<dbReference type="SUPFAM" id="SSF63712">
    <property type="entry name" value="Nicotinic receptor ligand binding domain-like"/>
    <property type="match status" value="1"/>
</dbReference>
<keyword evidence="13" id="KW-0325">Glycoprotein</keyword>
<comment type="subcellular location">
    <subcellularLocation>
        <location evidence="18">Postsynaptic cell membrane</location>
        <topology evidence="18">Multi-pass membrane protein</topology>
    </subcellularLocation>
</comment>
<feature type="compositionally biased region" description="Basic and acidic residues" evidence="21">
    <location>
        <begin position="729"/>
        <end position="786"/>
    </location>
</feature>
<evidence type="ECO:0000256" key="18">
    <source>
        <dbReference type="ARBA" id="ARBA00034104"/>
    </source>
</evidence>
<dbReference type="PRINTS" id="PR00253">
    <property type="entry name" value="GABAARECEPTR"/>
</dbReference>
<evidence type="ECO:0000256" key="17">
    <source>
        <dbReference type="ARBA" id="ARBA00023303"/>
    </source>
</evidence>